<proteinExistence type="predicted"/>
<sequence length="71" mass="7431">MMPEAVNTAATTTNATTAGNSADRRRTVPSSEPIGRPFVPLLGSLKLANDFGIDKNRITVGTQGGWGQRCG</sequence>
<evidence type="ECO:0000313" key="2">
    <source>
        <dbReference type="EMBL" id="GAA1570924.1"/>
    </source>
</evidence>
<protein>
    <submittedName>
        <fullName evidence="2">Uncharacterized protein</fullName>
    </submittedName>
</protein>
<feature type="region of interest" description="Disordered" evidence="1">
    <location>
        <begin position="1"/>
        <end position="36"/>
    </location>
</feature>
<organism evidence="2 3">
    <name type="scientific">Kribbella hippodromi</name>
    <dbReference type="NCBI Taxonomy" id="434347"/>
    <lineage>
        <taxon>Bacteria</taxon>
        <taxon>Bacillati</taxon>
        <taxon>Actinomycetota</taxon>
        <taxon>Actinomycetes</taxon>
        <taxon>Propionibacteriales</taxon>
        <taxon>Kribbellaceae</taxon>
        <taxon>Kribbella</taxon>
    </lineage>
</organism>
<keyword evidence="3" id="KW-1185">Reference proteome</keyword>
<reference evidence="3" key="1">
    <citation type="journal article" date="2019" name="Int. J. Syst. Evol. Microbiol.">
        <title>The Global Catalogue of Microorganisms (GCM) 10K type strain sequencing project: providing services to taxonomists for standard genome sequencing and annotation.</title>
        <authorList>
            <consortium name="The Broad Institute Genomics Platform"/>
            <consortium name="The Broad Institute Genome Sequencing Center for Infectious Disease"/>
            <person name="Wu L."/>
            <person name="Ma J."/>
        </authorList>
    </citation>
    <scope>NUCLEOTIDE SEQUENCE [LARGE SCALE GENOMIC DNA]</scope>
    <source>
        <strain evidence="3">JCM 15572</strain>
    </source>
</reference>
<dbReference type="Proteomes" id="UP001501705">
    <property type="component" value="Unassembled WGS sequence"/>
</dbReference>
<accession>A0ABP4NZI3</accession>
<name>A0ABP4NZI3_9ACTN</name>
<evidence type="ECO:0000313" key="3">
    <source>
        <dbReference type="Proteomes" id="UP001501705"/>
    </source>
</evidence>
<feature type="compositionally biased region" description="Low complexity" evidence="1">
    <location>
        <begin position="1"/>
        <end position="21"/>
    </location>
</feature>
<dbReference type="EMBL" id="BAAAPH010000008">
    <property type="protein sequence ID" value="GAA1570924.1"/>
    <property type="molecule type" value="Genomic_DNA"/>
</dbReference>
<gene>
    <name evidence="2" type="ORF">GCM10009804_29190</name>
</gene>
<evidence type="ECO:0000256" key="1">
    <source>
        <dbReference type="SAM" id="MobiDB-lite"/>
    </source>
</evidence>
<comment type="caution">
    <text evidence="2">The sequence shown here is derived from an EMBL/GenBank/DDBJ whole genome shotgun (WGS) entry which is preliminary data.</text>
</comment>